<feature type="transmembrane region" description="Helical" evidence="2">
    <location>
        <begin position="189"/>
        <end position="210"/>
    </location>
</feature>
<feature type="compositionally biased region" description="Low complexity" evidence="1">
    <location>
        <begin position="222"/>
        <end position="235"/>
    </location>
</feature>
<keyword evidence="4" id="KW-1185">Reference proteome</keyword>
<keyword evidence="2" id="KW-0472">Membrane</keyword>
<name>A0A1M4V9M2_STRHI</name>
<dbReference type="AlphaFoldDB" id="A0A1M4V9M2"/>
<evidence type="ECO:0000256" key="1">
    <source>
        <dbReference type="SAM" id="MobiDB-lite"/>
    </source>
</evidence>
<evidence type="ECO:0000256" key="2">
    <source>
        <dbReference type="SAM" id="Phobius"/>
    </source>
</evidence>
<dbReference type="STRING" id="2017.SAMN05444320_101693"/>
<feature type="compositionally biased region" description="Polar residues" evidence="1">
    <location>
        <begin position="88"/>
        <end position="97"/>
    </location>
</feature>
<evidence type="ECO:0000313" key="4">
    <source>
        <dbReference type="Proteomes" id="UP000184501"/>
    </source>
</evidence>
<accession>A0A1M4V9M2</accession>
<keyword evidence="2" id="KW-1133">Transmembrane helix</keyword>
<evidence type="ECO:0000313" key="3">
    <source>
        <dbReference type="EMBL" id="SHE65669.1"/>
    </source>
</evidence>
<dbReference type="OrthoDB" id="3692386at2"/>
<feature type="region of interest" description="Disordered" evidence="1">
    <location>
        <begin position="26"/>
        <end position="97"/>
    </location>
</feature>
<feature type="compositionally biased region" description="Low complexity" evidence="1">
    <location>
        <begin position="51"/>
        <end position="63"/>
    </location>
</feature>
<dbReference type="EMBL" id="FQVN01000001">
    <property type="protein sequence ID" value="SHE65669.1"/>
    <property type="molecule type" value="Genomic_DNA"/>
</dbReference>
<sequence length="395" mass="41706">MSWQDELQQLDNALAAGHISAEEYRQRRGQLQAAASQQAVPGQSPSPAGNASPTPATFSPTPFRWDNSPENTQVMDPVPAEGAAPTADATQVVSGDQTQVVRGADADRTQVVRGGQPLPTSPPYGFPAAPANQPGMTPGWGMPPNPANPNNTAPWADSELPPDFGNPGWLKQGPEVFDDSKGDGKAGRIIAIVAVVVLLLGIGGGIWWFATSGSASDKQPEASGSSQSASPTSSAKPRPAGPFVEQDGKPVLNRKMPIAEAVQAKAPTEQEAKLLKENGVTEISGYVVNADADGDKLRAGLWAFTGTNGVDPRRLLGLLDQYYANAKYEPLPSTNDKVVSRVLPANDKNLTTSYRAHYTTSNGVIRVEAYGKDAEAAKKEFEALLAKQLEQHPAK</sequence>
<dbReference type="Proteomes" id="UP000184501">
    <property type="component" value="Unassembled WGS sequence"/>
</dbReference>
<proteinExistence type="predicted"/>
<feature type="compositionally biased region" description="Polar residues" evidence="1">
    <location>
        <begin position="33"/>
        <end position="49"/>
    </location>
</feature>
<gene>
    <name evidence="3" type="ORF">SAMN05444320_101693</name>
</gene>
<dbReference type="RefSeq" id="WP_073479805.1">
    <property type="nucleotide sequence ID" value="NZ_FQVN01000001.1"/>
</dbReference>
<keyword evidence="2" id="KW-0812">Transmembrane</keyword>
<reference evidence="3 4" key="1">
    <citation type="submission" date="2016-11" db="EMBL/GenBank/DDBJ databases">
        <authorList>
            <person name="Jaros S."/>
            <person name="Januszkiewicz K."/>
            <person name="Wedrychowicz H."/>
        </authorList>
    </citation>
    <scope>NUCLEOTIDE SEQUENCE [LARGE SCALE GENOMIC DNA]</scope>
    <source>
        <strain evidence="3 4">DSM 44523</strain>
    </source>
</reference>
<evidence type="ECO:0008006" key="5">
    <source>
        <dbReference type="Google" id="ProtNLM"/>
    </source>
</evidence>
<feature type="region of interest" description="Disordered" evidence="1">
    <location>
        <begin position="214"/>
        <end position="250"/>
    </location>
</feature>
<protein>
    <recommendedName>
        <fullName evidence="5">Short C-terminal domain-containing protein</fullName>
    </recommendedName>
</protein>
<organism evidence="3 4">
    <name type="scientific">Streptoalloteichus hindustanus</name>
    <dbReference type="NCBI Taxonomy" id="2017"/>
    <lineage>
        <taxon>Bacteria</taxon>
        <taxon>Bacillati</taxon>
        <taxon>Actinomycetota</taxon>
        <taxon>Actinomycetes</taxon>
        <taxon>Pseudonocardiales</taxon>
        <taxon>Pseudonocardiaceae</taxon>
        <taxon>Streptoalloteichus</taxon>
    </lineage>
</organism>